<dbReference type="AlphaFoldDB" id="A0A540M846"/>
<dbReference type="InterPro" id="IPR050823">
    <property type="entry name" value="Plant_Ser_Thr_Prot_Kinase"/>
</dbReference>
<dbReference type="Proteomes" id="UP000315295">
    <property type="component" value="Unassembled WGS sequence"/>
</dbReference>
<dbReference type="EMBL" id="VIEB01000332">
    <property type="protein sequence ID" value="TQD94895.1"/>
    <property type="molecule type" value="Genomic_DNA"/>
</dbReference>
<dbReference type="InterPro" id="IPR006948">
    <property type="entry name" value="Alliinase_C"/>
</dbReference>
<dbReference type="STRING" id="106549.A0A540M846"/>
<comment type="caution">
    <text evidence="2">The sequence shown here is derived from an EMBL/GenBank/DDBJ whole genome shotgun (WGS) entry which is preliminary data.</text>
</comment>
<sequence>MVMQKSKDSQQRAVKMMGVICDGYENCKSTDNSKLFFDHCHQIMGNRWERLRKMVEKSEFTFKELKSATGNFRPDCILGKGGFGYVNKWRIEENGTGPAKLGSGITVAIKSLKPDGLQGHRT</sequence>
<dbReference type="Gene3D" id="3.30.200.20">
    <property type="entry name" value="Phosphorylase Kinase, domain 1"/>
    <property type="match status" value="1"/>
</dbReference>
<evidence type="ECO:0000313" key="3">
    <source>
        <dbReference type="Proteomes" id="UP000315295"/>
    </source>
</evidence>
<proteinExistence type="predicted"/>
<feature type="domain" description="Alliinase C-terminal" evidence="1">
    <location>
        <begin position="5"/>
        <end position="86"/>
    </location>
</feature>
<dbReference type="InterPro" id="IPR011009">
    <property type="entry name" value="Kinase-like_dom_sf"/>
</dbReference>
<keyword evidence="3" id="KW-1185">Reference proteome</keyword>
<dbReference type="PANTHER" id="PTHR45621">
    <property type="entry name" value="OS01G0588500 PROTEIN-RELATED"/>
    <property type="match status" value="1"/>
</dbReference>
<dbReference type="Pfam" id="PF04864">
    <property type="entry name" value="Alliinase_C"/>
    <property type="match status" value="1"/>
</dbReference>
<organism evidence="2 3">
    <name type="scientific">Malus baccata</name>
    <name type="common">Siberian crab apple</name>
    <name type="synonym">Pyrus baccata</name>
    <dbReference type="NCBI Taxonomy" id="106549"/>
    <lineage>
        <taxon>Eukaryota</taxon>
        <taxon>Viridiplantae</taxon>
        <taxon>Streptophyta</taxon>
        <taxon>Embryophyta</taxon>
        <taxon>Tracheophyta</taxon>
        <taxon>Spermatophyta</taxon>
        <taxon>Magnoliopsida</taxon>
        <taxon>eudicotyledons</taxon>
        <taxon>Gunneridae</taxon>
        <taxon>Pentapetalae</taxon>
        <taxon>rosids</taxon>
        <taxon>fabids</taxon>
        <taxon>Rosales</taxon>
        <taxon>Rosaceae</taxon>
        <taxon>Amygdaloideae</taxon>
        <taxon>Maleae</taxon>
        <taxon>Malus</taxon>
    </lineage>
</organism>
<evidence type="ECO:0000313" key="2">
    <source>
        <dbReference type="EMBL" id="TQD94895.1"/>
    </source>
</evidence>
<protein>
    <recommendedName>
        <fullName evidence="1">Alliinase C-terminal domain-containing protein</fullName>
    </recommendedName>
</protein>
<dbReference type="SUPFAM" id="SSF56112">
    <property type="entry name" value="Protein kinase-like (PK-like)"/>
    <property type="match status" value="1"/>
</dbReference>
<dbReference type="GO" id="GO:0016846">
    <property type="term" value="F:carbon-sulfur lyase activity"/>
    <property type="evidence" value="ECO:0007669"/>
    <property type="project" value="InterPro"/>
</dbReference>
<gene>
    <name evidence="2" type="ORF">C1H46_019497</name>
</gene>
<evidence type="ECO:0000259" key="1">
    <source>
        <dbReference type="Pfam" id="PF04864"/>
    </source>
</evidence>
<accession>A0A540M846</accession>
<name>A0A540M846_MALBA</name>
<reference evidence="2 3" key="1">
    <citation type="journal article" date="2019" name="G3 (Bethesda)">
        <title>Sequencing of a Wild Apple (Malus baccata) Genome Unravels the Differences Between Cultivated and Wild Apple Species Regarding Disease Resistance and Cold Tolerance.</title>
        <authorList>
            <person name="Chen X."/>
        </authorList>
    </citation>
    <scope>NUCLEOTIDE SEQUENCE [LARGE SCALE GENOMIC DNA]</scope>
    <source>
        <strain evidence="3">cv. Shandingzi</strain>
        <tissue evidence="2">Leaves</tissue>
    </source>
</reference>